<dbReference type="Proteomes" id="UP000038040">
    <property type="component" value="Unplaced"/>
</dbReference>
<dbReference type="STRING" id="318479.A0A0N4UBK8"/>
<dbReference type="Proteomes" id="UP000274756">
    <property type="component" value="Unassembled WGS sequence"/>
</dbReference>
<dbReference type="EMBL" id="UYYG01001169">
    <property type="protein sequence ID" value="VDN58502.1"/>
    <property type="molecule type" value="Genomic_DNA"/>
</dbReference>
<sequence>MLILISFIHLLLITQSSVQQDQLFPLLNFNFFGGQQSNYDIADHRLKRCCGRLNEADAHCKSNFCSFDAINSNNALLFLIICTPRGPTVGQMWDCVSSRQDHRACCQQNGVGQECMVYCETTNGVPTEPAKYLQCLRYFNPIRTCFKQYLHNHPNMFGEF</sequence>
<feature type="domain" description="Domain of unknown function DB" evidence="2">
    <location>
        <begin position="49"/>
        <end position="146"/>
    </location>
</feature>
<dbReference type="WBParaSite" id="DME_0000459201-mRNA-1">
    <property type="protein sequence ID" value="DME_0000459201-mRNA-1"/>
    <property type="gene ID" value="DME_0000459201"/>
</dbReference>
<dbReference type="InterPro" id="IPR002602">
    <property type="entry name" value="DB"/>
</dbReference>
<dbReference type="PANTHER" id="PTHR46705:SF12">
    <property type="entry name" value="DOMAIN OF UNKNOWN FUNCTION DB DOMAIN-CONTAINING PROTEIN"/>
    <property type="match status" value="1"/>
</dbReference>
<dbReference type="Pfam" id="PF01682">
    <property type="entry name" value="DB"/>
    <property type="match status" value="1"/>
</dbReference>
<keyword evidence="5" id="KW-1185">Reference proteome</keyword>
<feature type="signal peptide" evidence="1">
    <location>
        <begin position="1"/>
        <end position="18"/>
    </location>
</feature>
<organism evidence="4 6">
    <name type="scientific">Dracunculus medinensis</name>
    <name type="common">Guinea worm</name>
    <dbReference type="NCBI Taxonomy" id="318479"/>
    <lineage>
        <taxon>Eukaryota</taxon>
        <taxon>Metazoa</taxon>
        <taxon>Ecdysozoa</taxon>
        <taxon>Nematoda</taxon>
        <taxon>Chromadorea</taxon>
        <taxon>Rhabditida</taxon>
        <taxon>Spirurina</taxon>
        <taxon>Dracunculoidea</taxon>
        <taxon>Dracunculidae</taxon>
        <taxon>Dracunculus</taxon>
    </lineage>
</organism>
<reference evidence="6" key="1">
    <citation type="submission" date="2017-02" db="UniProtKB">
        <authorList>
            <consortium name="WormBaseParasite"/>
        </authorList>
    </citation>
    <scope>IDENTIFICATION</scope>
</reference>
<evidence type="ECO:0000256" key="1">
    <source>
        <dbReference type="SAM" id="SignalP"/>
    </source>
</evidence>
<proteinExistence type="predicted"/>
<gene>
    <name evidence="3" type="ORF">DME_LOCUS8475</name>
</gene>
<evidence type="ECO:0000259" key="2">
    <source>
        <dbReference type="Pfam" id="PF01682"/>
    </source>
</evidence>
<protein>
    <submittedName>
        <fullName evidence="6">DB domain-containing protein</fullName>
    </submittedName>
</protein>
<accession>A0A0N4UBK8</accession>
<dbReference type="OrthoDB" id="5843172at2759"/>
<name>A0A0N4UBK8_DRAME</name>
<dbReference type="AlphaFoldDB" id="A0A0N4UBK8"/>
<reference evidence="3 5" key="2">
    <citation type="submission" date="2018-11" db="EMBL/GenBank/DDBJ databases">
        <authorList>
            <consortium name="Pathogen Informatics"/>
        </authorList>
    </citation>
    <scope>NUCLEOTIDE SEQUENCE [LARGE SCALE GENOMIC DNA]</scope>
</reference>
<feature type="chain" id="PRO_5033230125" evidence="1">
    <location>
        <begin position="19"/>
        <end position="160"/>
    </location>
</feature>
<evidence type="ECO:0000313" key="3">
    <source>
        <dbReference type="EMBL" id="VDN58502.1"/>
    </source>
</evidence>
<evidence type="ECO:0000313" key="5">
    <source>
        <dbReference type="Proteomes" id="UP000274756"/>
    </source>
</evidence>
<dbReference type="PANTHER" id="PTHR46705">
    <property type="entry name" value="PROTEIN CBG09805"/>
    <property type="match status" value="1"/>
</dbReference>
<keyword evidence="1" id="KW-0732">Signal</keyword>
<evidence type="ECO:0000313" key="4">
    <source>
        <dbReference type="Proteomes" id="UP000038040"/>
    </source>
</evidence>
<evidence type="ECO:0000313" key="6">
    <source>
        <dbReference type="WBParaSite" id="DME_0000459201-mRNA-1"/>
    </source>
</evidence>